<dbReference type="PANTHER" id="PTHR43630">
    <property type="entry name" value="POLY-BETA-1,6-N-ACETYL-D-GLUCOSAMINE SYNTHASE"/>
    <property type="match status" value="1"/>
</dbReference>
<keyword evidence="6" id="KW-0614">Plasmid</keyword>
<dbReference type="Gene3D" id="3.90.550.10">
    <property type="entry name" value="Spore Coat Polysaccharide Biosynthesis Protein SpsA, Chain A"/>
    <property type="match status" value="1"/>
</dbReference>
<evidence type="ECO:0000256" key="4">
    <source>
        <dbReference type="SAM" id="Phobius"/>
    </source>
</evidence>
<accession>A0A2U8HLF9</accession>
<dbReference type="RefSeq" id="WP_108970813.1">
    <property type="nucleotide sequence ID" value="NZ_CP022194.1"/>
</dbReference>
<evidence type="ECO:0000256" key="2">
    <source>
        <dbReference type="ARBA" id="ARBA00022676"/>
    </source>
</evidence>
<sequence length="375" mass="41128">MLFLLALIVFLASSILVIYPYIIYPFILKALPSRPLRRDPRHACSATLVFCAYNEGAVMPEKLRNIEALKARYPDLEVLAFDDGSSDDTFAQMQARPDLLTATQGGGRNGKAHGMKRLAGMATGDIIIFTDANVLLDEASIDNLRAWYVDPEVGGICGTLRYIGAEGSATASVGGAYWRLEEYLKKEESRTGNVMGADGSIFSLRRALYPEFPDSVLDDLTVSMAAVFAGKRLLKVDDVIAYERLVAARSEEFARKVRISARAFHTHLYLRPQLVGMSRMDKFKYGSRKLVRWFGGLFLCLSVLSAMFLGALISPLLGLAVLVALVLAIVIGPRFETGPVSTVTEIVLALMATSMGVWRAMKGQTVVTWSPAKSR</sequence>
<dbReference type="GO" id="GO:0016757">
    <property type="term" value="F:glycosyltransferase activity"/>
    <property type="evidence" value="ECO:0007669"/>
    <property type="project" value="UniProtKB-KW"/>
</dbReference>
<feature type="domain" description="Glycosyltransferase 2-like" evidence="5">
    <location>
        <begin position="48"/>
        <end position="209"/>
    </location>
</feature>
<keyword evidence="4" id="KW-0472">Membrane</keyword>
<dbReference type="EMBL" id="CP022194">
    <property type="protein sequence ID" value="AWI86717.1"/>
    <property type="molecule type" value="Genomic_DNA"/>
</dbReference>
<keyword evidence="2" id="KW-0328">Glycosyltransferase</keyword>
<dbReference type="KEGG" id="ypac:CEW88_23415"/>
<name>A0A2U8HLF9_9RHOB</name>
<dbReference type="OrthoDB" id="9766971at2"/>
<evidence type="ECO:0000259" key="5">
    <source>
        <dbReference type="Pfam" id="PF00535"/>
    </source>
</evidence>
<proteinExistence type="inferred from homology"/>
<feature type="transmembrane region" description="Helical" evidence="4">
    <location>
        <begin position="316"/>
        <end position="335"/>
    </location>
</feature>
<organism evidence="6 7">
    <name type="scientific">Alloyangia pacifica</name>
    <dbReference type="NCBI Taxonomy" id="311180"/>
    <lineage>
        <taxon>Bacteria</taxon>
        <taxon>Pseudomonadati</taxon>
        <taxon>Pseudomonadota</taxon>
        <taxon>Alphaproteobacteria</taxon>
        <taxon>Rhodobacterales</taxon>
        <taxon>Roseobacteraceae</taxon>
        <taxon>Alloyangia</taxon>
    </lineage>
</organism>
<keyword evidence="6" id="KW-0418">Kinase</keyword>
<evidence type="ECO:0000256" key="3">
    <source>
        <dbReference type="ARBA" id="ARBA00022679"/>
    </source>
</evidence>
<comment type="similarity">
    <text evidence="1">Belongs to the glycosyltransferase 2 family.</text>
</comment>
<evidence type="ECO:0000256" key="1">
    <source>
        <dbReference type="ARBA" id="ARBA00006739"/>
    </source>
</evidence>
<dbReference type="Pfam" id="PF00535">
    <property type="entry name" value="Glycos_transf_2"/>
    <property type="match status" value="1"/>
</dbReference>
<feature type="transmembrane region" description="Helical" evidence="4">
    <location>
        <begin position="290"/>
        <end position="310"/>
    </location>
</feature>
<dbReference type="InterPro" id="IPR001173">
    <property type="entry name" value="Glyco_trans_2-like"/>
</dbReference>
<protein>
    <submittedName>
        <fullName evidence="6">Histidine kinase</fullName>
    </submittedName>
</protein>
<dbReference type="InterPro" id="IPR029044">
    <property type="entry name" value="Nucleotide-diphossugar_trans"/>
</dbReference>
<evidence type="ECO:0000313" key="7">
    <source>
        <dbReference type="Proteomes" id="UP000244915"/>
    </source>
</evidence>
<dbReference type="SUPFAM" id="SSF53448">
    <property type="entry name" value="Nucleotide-diphospho-sugar transferases"/>
    <property type="match status" value="1"/>
</dbReference>
<dbReference type="PANTHER" id="PTHR43630:SF1">
    <property type="entry name" value="POLY-BETA-1,6-N-ACETYL-D-GLUCOSAMINE SYNTHASE"/>
    <property type="match status" value="1"/>
</dbReference>
<keyword evidence="4" id="KW-0812">Transmembrane</keyword>
<feature type="transmembrane region" description="Helical" evidence="4">
    <location>
        <begin position="6"/>
        <end position="28"/>
    </location>
</feature>
<feature type="transmembrane region" description="Helical" evidence="4">
    <location>
        <begin position="342"/>
        <end position="361"/>
    </location>
</feature>
<dbReference type="Proteomes" id="UP000244915">
    <property type="component" value="Plasmid unnamed4"/>
</dbReference>
<keyword evidence="3" id="KW-0808">Transferase</keyword>
<reference evidence="6 7" key="1">
    <citation type="submission" date="2017-06" db="EMBL/GenBank/DDBJ databases">
        <title>Yangia sp. YSBP01 complete genome sequence.</title>
        <authorList>
            <person name="Woo J.-H."/>
            <person name="Kim H.-S."/>
        </authorList>
    </citation>
    <scope>NUCLEOTIDE SEQUENCE [LARGE SCALE GENOMIC DNA]</scope>
    <source>
        <strain evidence="6 7">YSBP01</strain>
        <plasmid evidence="6 7">unnamed4</plasmid>
    </source>
</reference>
<dbReference type="GO" id="GO:0016301">
    <property type="term" value="F:kinase activity"/>
    <property type="evidence" value="ECO:0007669"/>
    <property type="project" value="UniProtKB-KW"/>
</dbReference>
<evidence type="ECO:0000313" key="6">
    <source>
        <dbReference type="EMBL" id="AWI86717.1"/>
    </source>
</evidence>
<gene>
    <name evidence="6" type="ORF">CEW88_23415</name>
</gene>
<keyword evidence="4" id="KW-1133">Transmembrane helix</keyword>
<dbReference type="AlphaFoldDB" id="A0A2U8HLF9"/>
<geneLocation type="plasmid" evidence="6 7">
    <name>unnamed4</name>
</geneLocation>